<dbReference type="AlphaFoldDB" id="A0A391P0G8"/>
<dbReference type="RefSeq" id="WP_119297673.1">
    <property type="nucleotide sequence ID" value="NZ_BHGK01000001.1"/>
</dbReference>
<dbReference type="InterPro" id="IPR002523">
    <property type="entry name" value="MgTranspt_CorA/ZnTranspt_ZntB"/>
</dbReference>
<evidence type="ECO:0000256" key="13">
    <source>
        <dbReference type="SAM" id="Phobius"/>
    </source>
</evidence>
<feature type="transmembrane region" description="Helical" evidence="13">
    <location>
        <begin position="280"/>
        <end position="298"/>
    </location>
</feature>
<gene>
    <name evidence="14" type="ORF">KGMB01110_08660</name>
</gene>
<comment type="subcellular location">
    <subcellularLocation>
        <location evidence="1">Cell membrane</location>
        <topology evidence="1">Multi-pass membrane protein</topology>
    </subcellularLocation>
</comment>
<reference evidence="15" key="1">
    <citation type="submission" date="2018-09" db="EMBL/GenBank/DDBJ databases">
        <title>Draft Genome Sequence of Mediterraneibacter sp. KCTC 15684.</title>
        <authorList>
            <person name="Kim J.S."/>
            <person name="Han K.I."/>
            <person name="Suh M.K."/>
            <person name="Lee K.C."/>
            <person name="Eom M.K."/>
            <person name="Lee J.H."/>
            <person name="Park S.H."/>
            <person name="Kang S.W."/>
            <person name="Park J.E."/>
            <person name="Oh B.S."/>
            <person name="Yu S.Y."/>
            <person name="Choi S.H."/>
            <person name="Lee D.H."/>
            <person name="Yoon H."/>
            <person name="Kim B."/>
            <person name="Yang S.J."/>
            <person name="Lee J.S."/>
        </authorList>
    </citation>
    <scope>NUCLEOTIDE SEQUENCE [LARGE SCALE GENOMIC DNA]</scope>
    <source>
        <strain evidence="15">KCTC 15684</strain>
    </source>
</reference>
<evidence type="ECO:0000313" key="15">
    <source>
        <dbReference type="Proteomes" id="UP000265643"/>
    </source>
</evidence>
<dbReference type="FunFam" id="1.20.58.340:FF:000004">
    <property type="entry name" value="Magnesium transport protein CorA"/>
    <property type="match status" value="1"/>
</dbReference>
<comment type="similarity">
    <text evidence="2">Belongs to the CorA metal ion transporter (MIT) (TC 1.A.35) family.</text>
</comment>
<dbReference type="InterPro" id="IPR045861">
    <property type="entry name" value="CorA_cytoplasmic_dom"/>
</dbReference>
<evidence type="ECO:0000313" key="14">
    <source>
        <dbReference type="EMBL" id="GCA66430.1"/>
    </source>
</evidence>
<keyword evidence="6" id="KW-0460">Magnesium</keyword>
<keyword evidence="9 13" id="KW-0472">Membrane</keyword>
<dbReference type="PANTHER" id="PTHR46494">
    <property type="entry name" value="CORA FAMILY METAL ION TRANSPORTER (EUROFUNG)"/>
    <property type="match status" value="1"/>
</dbReference>
<keyword evidence="5 13" id="KW-0812">Transmembrane</keyword>
<evidence type="ECO:0000256" key="11">
    <source>
        <dbReference type="ARBA" id="ARBA00045497"/>
    </source>
</evidence>
<evidence type="ECO:0000256" key="2">
    <source>
        <dbReference type="ARBA" id="ARBA00009765"/>
    </source>
</evidence>
<evidence type="ECO:0000256" key="10">
    <source>
        <dbReference type="ARBA" id="ARBA00034269"/>
    </source>
</evidence>
<dbReference type="EMBL" id="BHGK01000001">
    <property type="protein sequence ID" value="GCA66430.1"/>
    <property type="molecule type" value="Genomic_DNA"/>
</dbReference>
<evidence type="ECO:0000256" key="7">
    <source>
        <dbReference type="ARBA" id="ARBA00022989"/>
    </source>
</evidence>
<protein>
    <submittedName>
        <fullName evidence="14">Magnesium transporter</fullName>
    </submittedName>
</protein>
<keyword evidence="12" id="KW-0175">Coiled coil</keyword>
<evidence type="ECO:0000256" key="9">
    <source>
        <dbReference type="ARBA" id="ARBA00023136"/>
    </source>
</evidence>
<dbReference type="Gene3D" id="1.20.58.340">
    <property type="entry name" value="Magnesium transport protein CorA, transmembrane region"/>
    <property type="match status" value="2"/>
</dbReference>
<proteinExistence type="inferred from homology"/>
<evidence type="ECO:0000256" key="6">
    <source>
        <dbReference type="ARBA" id="ARBA00022842"/>
    </source>
</evidence>
<evidence type="ECO:0000256" key="8">
    <source>
        <dbReference type="ARBA" id="ARBA00023065"/>
    </source>
</evidence>
<dbReference type="PANTHER" id="PTHR46494:SF1">
    <property type="entry name" value="CORA FAMILY METAL ION TRANSPORTER (EUROFUNG)"/>
    <property type="match status" value="1"/>
</dbReference>
<dbReference type="SUPFAM" id="SSF144083">
    <property type="entry name" value="Magnesium transport protein CorA, transmembrane region"/>
    <property type="match status" value="1"/>
</dbReference>
<evidence type="ECO:0000256" key="12">
    <source>
        <dbReference type="SAM" id="Coils"/>
    </source>
</evidence>
<keyword evidence="15" id="KW-1185">Reference proteome</keyword>
<evidence type="ECO:0000256" key="1">
    <source>
        <dbReference type="ARBA" id="ARBA00004651"/>
    </source>
</evidence>
<dbReference type="GO" id="GO:0015095">
    <property type="term" value="F:magnesium ion transmembrane transporter activity"/>
    <property type="evidence" value="ECO:0007669"/>
    <property type="project" value="TreeGrafter"/>
</dbReference>
<keyword evidence="8" id="KW-0406">Ion transport</keyword>
<organism evidence="14 15">
    <name type="scientific">Mediterraneibacter butyricigenes</name>
    <dbReference type="NCBI Taxonomy" id="2316025"/>
    <lineage>
        <taxon>Bacteria</taxon>
        <taxon>Bacillati</taxon>
        <taxon>Bacillota</taxon>
        <taxon>Clostridia</taxon>
        <taxon>Lachnospirales</taxon>
        <taxon>Lachnospiraceae</taxon>
        <taxon>Mediterraneibacter</taxon>
    </lineage>
</organism>
<dbReference type="SUPFAM" id="SSF143865">
    <property type="entry name" value="CorA soluble domain-like"/>
    <property type="match status" value="1"/>
</dbReference>
<sequence length="304" mass="35432">MLVYTLGDQLELVTPKEVLENGIPAVFLTTSKECKDILAKVGIHFDGDVELEEIYFCKVETQQDSVYGTLCVPRLLDVLGSRYKLQFFINEKYIVIADNDDFAERLVRRVTKRKPQQGPTKERFLYNFITEFLNRDLSLLNRYEKQIMRMEDEIMHGKTEDFQSKLMPIRKELLTLRGYYDELCDLGQELEENETGFFDPDQLKYFGTVTNRADRLMNKTMHLIEYAMQVRDAYQSQIDAKQNNTMQYLSVISTIFFPLTLITGWYGMNFKDMPGLEGGYPGVVVLSVIVVLVCVFIFKRKNML</sequence>
<dbReference type="GO" id="GO:0000287">
    <property type="term" value="F:magnesium ion binding"/>
    <property type="evidence" value="ECO:0007669"/>
    <property type="project" value="TreeGrafter"/>
</dbReference>
<keyword evidence="4" id="KW-1003">Cell membrane</keyword>
<feature type="coiled-coil region" evidence="12">
    <location>
        <begin position="133"/>
        <end position="160"/>
    </location>
</feature>
<evidence type="ECO:0000256" key="4">
    <source>
        <dbReference type="ARBA" id="ARBA00022475"/>
    </source>
</evidence>
<dbReference type="Pfam" id="PF01544">
    <property type="entry name" value="CorA"/>
    <property type="match status" value="1"/>
</dbReference>
<comment type="function">
    <text evidence="11">Mediates influx of magnesium ions. Alternates between open and closed states. Activated by low cytoplasmic Mg(2+) levels. Inactive when cytoplasmic Mg(2+) levels are high.</text>
</comment>
<comment type="catalytic activity">
    <reaction evidence="10">
        <text>Mg(2+)(in) = Mg(2+)(out)</text>
        <dbReference type="Rhea" id="RHEA:29827"/>
        <dbReference type="ChEBI" id="CHEBI:18420"/>
    </reaction>
</comment>
<dbReference type="Proteomes" id="UP000265643">
    <property type="component" value="Unassembled WGS sequence"/>
</dbReference>
<evidence type="ECO:0000256" key="5">
    <source>
        <dbReference type="ARBA" id="ARBA00022692"/>
    </source>
</evidence>
<dbReference type="GO" id="GO:0005886">
    <property type="term" value="C:plasma membrane"/>
    <property type="evidence" value="ECO:0007669"/>
    <property type="project" value="UniProtKB-SubCell"/>
</dbReference>
<dbReference type="InterPro" id="IPR045863">
    <property type="entry name" value="CorA_TM1_TM2"/>
</dbReference>
<name>A0A391P0G8_9FIRM</name>
<dbReference type="CDD" id="cd12826">
    <property type="entry name" value="EcCorA_ZntB-like_u1"/>
    <property type="match status" value="1"/>
</dbReference>
<evidence type="ECO:0000256" key="3">
    <source>
        <dbReference type="ARBA" id="ARBA00022448"/>
    </source>
</evidence>
<comment type="caution">
    <text evidence="14">The sequence shown here is derived from an EMBL/GenBank/DDBJ whole genome shotgun (WGS) entry which is preliminary data.</text>
</comment>
<dbReference type="GO" id="GO:0050897">
    <property type="term" value="F:cobalt ion binding"/>
    <property type="evidence" value="ECO:0007669"/>
    <property type="project" value="TreeGrafter"/>
</dbReference>
<dbReference type="GO" id="GO:0015087">
    <property type="term" value="F:cobalt ion transmembrane transporter activity"/>
    <property type="evidence" value="ECO:0007669"/>
    <property type="project" value="TreeGrafter"/>
</dbReference>
<accession>A0A391P0G8</accession>
<keyword evidence="3" id="KW-0813">Transport</keyword>
<keyword evidence="7 13" id="KW-1133">Transmembrane helix</keyword>
<feature type="transmembrane region" description="Helical" evidence="13">
    <location>
        <begin position="248"/>
        <end position="268"/>
    </location>
</feature>